<feature type="region of interest" description="Disordered" evidence="2">
    <location>
        <begin position="1"/>
        <end position="62"/>
    </location>
</feature>
<dbReference type="SUPFAM" id="SSF55418">
    <property type="entry name" value="eIF4e-like"/>
    <property type="match status" value="1"/>
</dbReference>
<feature type="compositionally biased region" description="Polar residues" evidence="2">
    <location>
        <begin position="1"/>
        <end position="10"/>
    </location>
</feature>
<evidence type="ECO:0000313" key="4">
    <source>
        <dbReference type="Proteomes" id="UP001375240"/>
    </source>
</evidence>
<evidence type="ECO:0000313" key="3">
    <source>
        <dbReference type="EMBL" id="KAK6347113.1"/>
    </source>
</evidence>
<organism evidence="3 4">
    <name type="scientific">Orbilia brochopaga</name>
    <dbReference type="NCBI Taxonomy" id="3140254"/>
    <lineage>
        <taxon>Eukaryota</taxon>
        <taxon>Fungi</taxon>
        <taxon>Dikarya</taxon>
        <taxon>Ascomycota</taxon>
        <taxon>Pezizomycotina</taxon>
        <taxon>Orbiliomycetes</taxon>
        <taxon>Orbiliales</taxon>
        <taxon>Orbiliaceae</taxon>
        <taxon>Orbilia</taxon>
    </lineage>
</organism>
<feature type="region of interest" description="Disordered" evidence="2">
    <location>
        <begin position="321"/>
        <end position="373"/>
    </location>
</feature>
<dbReference type="Pfam" id="PF01652">
    <property type="entry name" value="IF4E"/>
    <property type="match status" value="1"/>
</dbReference>
<keyword evidence="1" id="KW-0694">RNA-binding</keyword>
<dbReference type="InterPro" id="IPR019770">
    <property type="entry name" value="TIF_eIF_4E_CS"/>
</dbReference>
<dbReference type="EMBL" id="JAVHNQ010000005">
    <property type="protein sequence ID" value="KAK6347113.1"/>
    <property type="molecule type" value="Genomic_DNA"/>
</dbReference>
<dbReference type="InterPro" id="IPR023398">
    <property type="entry name" value="TIF_eIF4e-like"/>
</dbReference>
<reference evidence="3 4" key="1">
    <citation type="submission" date="2019-10" db="EMBL/GenBank/DDBJ databases">
        <authorList>
            <person name="Palmer J.M."/>
        </authorList>
    </citation>
    <scope>NUCLEOTIDE SEQUENCE [LARGE SCALE GENOMIC DNA]</scope>
    <source>
        <strain evidence="3 4">TWF696</strain>
    </source>
</reference>
<comment type="caution">
    <text evidence="3">The sequence shown here is derived from an EMBL/GenBank/DDBJ whole genome shotgun (WGS) entry which is preliminary data.</text>
</comment>
<dbReference type="PANTHER" id="PTHR11960">
    <property type="entry name" value="EUKARYOTIC TRANSLATION INITIATION FACTOR 4E RELATED"/>
    <property type="match status" value="1"/>
</dbReference>
<dbReference type="InterPro" id="IPR001040">
    <property type="entry name" value="TIF_eIF_4E"/>
</dbReference>
<dbReference type="PANTHER" id="PTHR11960:SF18">
    <property type="entry name" value="EUKARYOTIC TRANSLATION INITIATION FACTOR 4E HOMOLOGOUS PROTEIN, ISOFORM B"/>
    <property type="match status" value="1"/>
</dbReference>
<feature type="compositionally biased region" description="Low complexity" evidence="2">
    <location>
        <begin position="323"/>
        <end position="336"/>
    </location>
</feature>
<keyword evidence="1" id="KW-0648">Protein biosynthesis</keyword>
<feature type="compositionally biased region" description="Polar residues" evidence="2">
    <location>
        <begin position="17"/>
        <end position="36"/>
    </location>
</feature>
<evidence type="ECO:0000256" key="1">
    <source>
        <dbReference type="RuleBase" id="RU004374"/>
    </source>
</evidence>
<dbReference type="AlphaFoldDB" id="A0AAV9USM4"/>
<name>A0AAV9USM4_9PEZI</name>
<accession>A0AAV9USM4</accession>
<dbReference type="PROSITE" id="PS00813">
    <property type="entry name" value="IF4E"/>
    <property type="match status" value="1"/>
</dbReference>
<dbReference type="Gene3D" id="3.30.760.10">
    <property type="entry name" value="RNA Cap, Translation Initiation Factor Eif4e"/>
    <property type="match status" value="1"/>
</dbReference>
<dbReference type="GO" id="GO:0016281">
    <property type="term" value="C:eukaryotic translation initiation factor 4F complex"/>
    <property type="evidence" value="ECO:0007669"/>
    <property type="project" value="TreeGrafter"/>
</dbReference>
<dbReference type="GO" id="GO:0000340">
    <property type="term" value="F:RNA 7-methylguanosine cap binding"/>
    <property type="evidence" value="ECO:0007669"/>
    <property type="project" value="TreeGrafter"/>
</dbReference>
<dbReference type="GO" id="GO:0003743">
    <property type="term" value="F:translation initiation factor activity"/>
    <property type="evidence" value="ECO:0007669"/>
    <property type="project" value="UniProtKB-KW"/>
</dbReference>
<evidence type="ECO:0000256" key="2">
    <source>
        <dbReference type="SAM" id="MobiDB-lite"/>
    </source>
</evidence>
<sequence length="373" mass="40841">MSSALWNRRTTPGKLTLSVSNPDGNSNPAEHPTPSSARGFGSGKGRGAANRDGSGRFDPLSAVPLSAGGSFKGNTLASPSTAFSLGSGAFASFGPMKTPTKPTGDPIPSAAAPKEPQGPTPSSGAITPGITGPTFASAAAAANQKKTPAELTRTPLRHTWVVWYRAPGTKFQDYEKSTQKIAQFATIEEFWIVYAHLRKPRNLPHVSDYHIFKQGIRPVWEDTENRKGGKWIIRLKKGVSTRYWEELILAIIGDQFGDSGEDICGAVLSIRNAEDVLSVWTRVNNATTLKIRETIKRVLALPPETVIIFKTHDESIAQERNVHQGQGQNPTQTQNHRQPNQYNKLDRPNKNPHHQTNNNSNHHQQSHSNEKRD</sequence>
<feature type="region of interest" description="Disordered" evidence="2">
    <location>
        <begin position="94"/>
        <end position="133"/>
    </location>
</feature>
<keyword evidence="4" id="KW-1185">Reference proteome</keyword>
<keyword evidence="1" id="KW-0396">Initiation factor</keyword>
<comment type="similarity">
    <text evidence="1">Belongs to the eukaryotic initiation factor 4E family.</text>
</comment>
<protein>
    <submittedName>
        <fullName evidence="3">Uncharacterized protein</fullName>
    </submittedName>
</protein>
<gene>
    <name evidence="3" type="ORF">TWF696_007192</name>
</gene>
<feature type="compositionally biased region" description="Low complexity" evidence="2">
    <location>
        <begin position="354"/>
        <end position="367"/>
    </location>
</feature>
<dbReference type="Proteomes" id="UP001375240">
    <property type="component" value="Unassembled WGS sequence"/>
</dbReference>
<proteinExistence type="inferred from homology"/>